<dbReference type="GO" id="GO:0008270">
    <property type="term" value="F:zinc ion binding"/>
    <property type="evidence" value="ECO:0007669"/>
    <property type="project" value="UniProtKB-KW"/>
</dbReference>
<keyword evidence="7" id="KW-0804">Transcription</keyword>
<dbReference type="InterPro" id="IPR024119">
    <property type="entry name" value="TF_DEAF-1"/>
</dbReference>
<dbReference type="GO" id="GO:0000981">
    <property type="term" value="F:DNA-binding transcription factor activity, RNA polymerase II-specific"/>
    <property type="evidence" value="ECO:0007669"/>
    <property type="project" value="TreeGrafter"/>
</dbReference>
<evidence type="ECO:0000256" key="4">
    <source>
        <dbReference type="ARBA" id="ARBA00022833"/>
    </source>
</evidence>
<dbReference type="OMA" id="SACCCFP"/>
<dbReference type="SUPFAM" id="SSF144232">
    <property type="entry name" value="HIT/MYND zinc finger-like"/>
    <property type="match status" value="1"/>
</dbReference>
<keyword evidence="8" id="KW-0539">Nucleus</keyword>
<dbReference type="Pfam" id="PF01753">
    <property type="entry name" value="zf-MYND"/>
    <property type="match status" value="1"/>
</dbReference>
<dbReference type="Ensembl" id="ENSPMAT00000004681.1">
    <property type="protein sequence ID" value="ENSPMAP00000004662.1"/>
    <property type="gene ID" value="ENSPMAG00000004264.1"/>
</dbReference>
<dbReference type="GO" id="GO:0005634">
    <property type="term" value="C:nucleus"/>
    <property type="evidence" value="ECO:0007669"/>
    <property type="project" value="TreeGrafter"/>
</dbReference>
<feature type="region of interest" description="Disordered" evidence="10">
    <location>
        <begin position="40"/>
        <end position="63"/>
    </location>
</feature>
<dbReference type="InterPro" id="IPR000770">
    <property type="entry name" value="SAND_dom"/>
</dbReference>
<name>S4RHI0_PETMA</name>
<keyword evidence="5" id="KW-0805">Transcription regulation</keyword>
<protein>
    <submittedName>
        <fullName evidence="13">DEAF1 transcription factor</fullName>
    </submittedName>
</protein>
<dbReference type="PANTHER" id="PTHR10237:SF1">
    <property type="entry name" value="DEFORMED EPIDERMAL AUTOREGULATORY FACTOR 1 HOMOLOG"/>
    <property type="match status" value="1"/>
</dbReference>
<organism evidence="13">
    <name type="scientific">Petromyzon marinus</name>
    <name type="common">Sea lamprey</name>
    <dbReference type="NCBI Taxonomy" id="7757"/>
    <lineage>
        <taxon>Eukaryota</taxon>
        <taxon>Metazoa</taxon>
        <taxon>Chordata</taxon>
        <taxon>Craniata</taxon>
        <taxon>Vertebrata</taxon>
        <taxon>Cyclostomata</taxon>
        <taxon>Hyperoartia</taxon>
        <taxon>Petromyzontiformes</taxon>
        <taxon>Petromyzontidae</taxon>
        <taxon>Petromyzon</taxon>
    </lineage>
</organism>
<dbReference type="PROSITE" id="PS50865">
    <property type="entry name" value="ZF_MYND_2"/>
    <property type="match status" value="1"/>
</dbReference>
<keyword evidence="4" id="KW-0862">Zinc</keyword>
<dbReference type="SMART" id="SM00258">
    <property type="entry name" value="SAND"/>
    <property type="match status" value="1"/>
</dbReference>
<evidence type="ECO:0000256" key="2">
    <source>
        <dbReference type="ARBA" id="ARBA00022723"/>
    </source>
</evidence>
<dbReference type="Gene3D" id="6.10.140.2220">
    <property type="match status" value="1"/>
</dbReference>
<evidence type="ECO:0000259" key="11">
    <source>
        <dbReference type="PROSITE" id="PS50864"/>
    </source>
</evidence>
<feature type="domain" description="MYND-type" evidence="12">
    <location>
        <begin position="366"/>
        <end position="393"/>
    </location>
</feature>
<dbReference type="SUPFAM" id="SSF63763">
    <property type="entry name" value="SAND domain-like"/>
    <property type="match status" value="1"/>
</dbReference>
<keyword evidence="6" id="KW-0238">DNA-binding</keyword>
<evidence type="ECO:0000256" key="5">
    <source>
        <dbReference type="ARBA" id="ARBA00023015"/>
    </source>
</evidence>
<evidence type="ECO:0000256" key="9">
    <source>
        <dbReference type="PROSITE-ProRule" id="PRU00134"/>
    </source>
</evidence>
<sequence>VQNGRTTLQLGDSLPQQKTRLIVVHADGTLVETTSLKPPTAALVSGSQPTSAPLSPEPEKDGTKYSWDTSAYENELPVRCRNTSGVLYKNRLGSGGRGKCIKHGTMWYTPSEFEAMSGRASSKDWKRSIRYAGRPLQCLIQNGIMTCPGCLYKLTIIGPFTTFMASYPSRPSSEFSPDCPIIQAASRIVFLIEEQAFAFLPLNECVNCGSIYAVRCSRTEQSAVVSRESSACCCFPAGTVEVYAASHPRLSSRFLRHLQESCPPIKSGAFMPAPGSSRNFSTAVKSCLTDNPPPPPRSTTVGTARVASVAPRAHRSSLLLHSLVSPTGPSSPPLTTSPAQARSLVMTVETSSNFDVIDGLRREQMCVNCGREAMNECTGCHKVHYCSTFCQRK</sequence>
<reference evidence="13" key="1">
    <citation type="submission" date="2025-08" db="UniProtKB">
        <authorList>
            <consortium name="Ensembl"/>
        </authorList>
    </citation>
    <scope>IDENTIFICATION</scope>
</reference>
<dbReference type="Gene3D" id="3.10.390.10">
    <property type="entry name" value="SAND domain-like"/>
    <property type="match status" value="1"/>
</dbReference>
<keyword evidence="2" id="KW-0479">Metal-binding</keyword>
<dbReference type="GO" id="GO:0003677">
    <property type="term" value="F:DNA binding"/>
    <property type="evidence" value="ECO:0007669"/>
    <property type="project" value="UniProtKB-KW"/>
</dbReference>
<evidence type="ECO:0000259" key="12">
    <source>
        <dbReference type="PROSITE" id="PS50865"/>
    </source>
</evidence>
<dbReference type="GeneTree" id="ENSGT00940000159701"/>
<dbReference type="PANTHER" id="PTHR10237">
    <property type="entry name" value="DEFORMED EPIDERMAL AUTOREGULATORY FACTOR 1 HOMOLOG SUPPRESSIN"/>
    <property type="match status" value="1"/>
</dbReference>
<keyword evidence="3 9" id="KW-0863">Zinc-finger</keyword>
<dbReference type="FunFam" id="3.10.390.10:FF:000004">
    <property type="entry name" value="Deformed epidermal autoregulatory factor 1"/>
    <property type="match status" value="1"/>
</dbReference>
<evidence type="ECO:0000256" key="3">
    <source>
        <dbReference type="ARBA" id="ARBA00022771"/>
    </source>
</evidence>
<keyword evidence="1" id="KW-0597">Phosphoprotein</keyword>
<evidence type="ECO:0000256" key="6">
    <source>
        <dbReference type="ARBA" id="ARBA00023125"/>
    </source>
</evidence>
<evidence type="ECO:0000256" key="8">
    <source>
        <dbReference type="ARBA" id="ARBA00023242"/>
    </source>
</evidence>
<reference evidence="13" key="2">
    <citation type="submission" date="2025-09" db="UniProtKB">
        <authorList>
            <consortium name="Ensembl"/>
        </authorList>
    </citation>
    <scope>IDENTIFICATION</scope>
</reference>
<proteinExistence type="predicted"/>
<dbReference type="Pfam" id="PF01342">
    <property type="entry name" value="SAND"/>
    <property type="match status" value="1"/>
</dbReference>
<dbReference type="PROSITE" id="PS50864">
    <property type="entry name" value="SAND"/>
    <property type="match status" value="1"/>
</dbReference>
<dbReference type="HOGENOM" id="CLU_039056_0_0_1"/>
<dbReference type="STRING" id="7757.ENSPMAP00000004662"/>
<evidence type="ECO:0000256" key="7">
    <source>
        <dbReference type="ARBA" id="ARBA00023163"/>
    </source>
</evidence>
<dbReference type="InterPro" id="IPR002893">
    <property type="entry name" value="Znf_MYND"/>
</dbReference>
<dbReference type="InterPro" id="IPR010919">
    <property type="entry name" value="SAND-like_dom_sf"/>
</dbReference>
<dbReference type="AlphaFoldDB" id="S4RHI0"/>
<feature type="domain" description="SAND" evidence="11">
    <location>
        <begin position="66"/>
        <end position="146"/>
    </location>
</feature>
<evidence type="ECO:0000256" key="1">
    <source>
        <dbReference type="ARBA" id="ARBA00022553"/>
    </source>
</evidence>
<evidence type="ECO:0000313" key="13">
    <source>
        <dbReference type="Ensembl" id="ENSPMAP00000004662.1"/>
    </source>
</evidence>
<accession>S4RHI0</accession>
<evidence type="ECO:0000256" key="10">
    <source>
        <dbReference type="SAM" id="MobiDB-lite"/>
    </source>
</evidence>